<comment type="caution">
    <text evidence="2">The sequence shown here is derived from an EMBL/GenBank/DDBJ whole genome shotgun (WGS) entry which is preliminary data.</text>
</comment>
<dbReference type="Proteomes" id="UP001142055">
    <property type="component" value="Chromosome 3"/>
</dbReference>
<accession>A0A9Q0M2C4</accession>
<name>A0A9Q0M2C4_BLOTA</name>
<evidence type="ECO:0000313" key="2">
    <source>
        <dbReference type="EMBL" id="KAJ6216185.1"/>
    </source>
</evidence>
<proteinExistence type="predicted"/>
<keyword evidence="1" id="KW-1133">Transmembrane helix</keyword>
<sequence length="54" mass="5801">IACHPRDIEVAPVDEAAPVVDDDVHPVIAADATAVIVFFVITFMAQVNARRSVK</sequence>
<keyword evidence="1" id="KW-0472">Membrane</keyword>
<evidence type="ECO:0000256" key="1">
    <source>
        <dbReference type="SAM" id="Phobius"/>
    </source>
</evidence>
<feature type="non-terminal residue" evidence="2">
    <location>
        <position position="1"/>
    </location>
</feature>
<reference evidence="2" key="1">
    <citation type="submission" date="2022-12" db="EMBL/GenBank/DDBJ databases">
        <title>Genome assemblies of Blomia tropicalis.</title>
        <authorList>
            <person name="Cui Y."/>
        </authorList>
    </citation>
    <scope>NUCLEOTIDE SEQUENCE</scope>
    <source>
        <tissue evidence="2">Adult mites</tissue>
    </source>
</reference>
<keyword evidence="1" id="KW-0812">Transmembrane</keyword>
<evidence type="ECO:0000313" key="3">
    <source>
        <dbReference type="Proteomes" id="UP001142055"/>
    </source>
</evidence>
<gene>
    <name evidence="2" type="ORF">RDWZM_007342</name>
</gene>
<dbReference type="EMBL" id="JAPWDV010000003">
    <property type="protein sequence ID" value="KAJ6216185.1"/>
    <property type="molecule type" value="Genomic_DNA"/>
</dbReference>
<dbReference type="AlphaFoldDB" id="A0A9Q0M2C4"/>
<feature type="transmembrane region" description="Helical" evidence="1">
    <location>
        <begin position="27"/>
        <end position="45"/>
    </location>
</feature>
<protein>
    <submittedName>
        <fullName evidence="2">Uncharacterized protein</fullName>
    </submittedName>
</protein>
<keyword evidence="3" id="KW-1185">Reference proteome</keyword>
<organism evidence="2 3">
    <name type="scientific">Blomia tropicalis</name>
    <name type="common">Mite</name>
    <dbReference type="NCBI Taxonomy" id="40697"/>
    <lineage>
        <taxon>Eukaryota</taxon>
        <taxon>Metazoa</taxon>
        <taxon>Ecdysozoa</taxon>
        <taxon>Arthropoda</taxon>
        <taxon>Chelicerata</taxon>
        <taxon>Arachnida</taxon>
        <taxon>Acari</taxon>
        <taxon>Acariformes</taxon>
        <taxon>Sarcoptiformes</taxon>
        <taxon>Astigmata</taxon>
        <taxon>Glycyphagoidea</taxon>
        <taxon>Echimyopodidae</taxon>
        <taxon>Blomia</taxon>
    </lineage>
</organism>